<sequence>MGDSWEHPPHGRLSAKPSPCVPRFGCLTKTANEAPHSRYSGRRSCSREEAEKLVFSHMILCFLGKIMDNQYS</sequence>
<dbReference type="AlphaFoldDB" id="A0A2Z3N857"/>
<evidence type="ECO:0000313" key="1">
    <source>
        <dbReference type="EMBL" id="AWO75080.1"/>
    </source>
</evidence>
<dbReference type="Proteomes" id="UP000246996">
    <property type="component" value="Chromosome"/>
</dbReference>
<name>A0A2Z3N857_GEOTH</name>
<dbReference type="EMBL" id="CP027303">
    <property type="protein sequence ID" value="AWO75080.1"/>
    <property type="molecule type" value="Genomic_DNA"/>
</dbReference>
<organism evidence="1 2">
    <name type="scientific">Geobacillus thermoleovorans</name>
    <name type="common">Bacillus thermoleovorans</name>
    <dbReference type="NCBI Taxonomy" id="33941"/>
    <lineage>
        <taxon>Bacteria</taxon>
        <taxon>Bacillati</taxon>
        <taxon>Bacillota</taxon>
        <taxon>Bacilli</taxon>
        <taxon>Bacillales</taxon>
        <taxon>Anoxybacillaceae</taxon>
        <taxon>Geobacillus</taxon>
        <taxon>Geobacillus thermoleovorans group</taxon>
    </lineage>
</organism>
<reference evidence="2" key="1">
    <citation type="submission" date="2018-02" db="EMBL/GenBank/DDBJ databases">
        <title>The complete genome of bacterial strain SGAirxxxx.</title>
        <authorList>
            <person name="Schuster S.C."/>
        </authorList>
    </citation>
    <scope>NUCLEOTIDE SEQUENCE [LARGE SCALE GENOMIC DNA]</scope>
    <source>
        <strain evidence="2">SGAir0734</strain>
    </source>
</reference>
<proteinExistence type="predicted"/>
<evidence type="ECO:0000313" key="2">
    <source>
        <dbReference type="Proteomes" id="UP000246996"/>
    </source>
</evidence>
<gene>
    <name evidence="1" type="ORF">C1N76_11620</name>
</gene>
<accession>A0A2Z3N857</accession>
<protein>
    <submittedName>
        <fullName evidence="1">Uncharacterized protein</fullName>
    </submittedName>
</protein>